<evidence type="ECO:0000256" key="5">
    <source>
        <dbReference type="ARBA" id="ARBA00023180"/>
    </source>
</evidence>
<keyword evidence="4" id="KW-1015">Disulfide bond</keyword>
<keyword evidence="5" id="KW-0325">Glycoprotein</keyword>
<dbReference type="InterPro" id="IPR007110">
    <property type="entry name" value="Ig-like_dom"/>
</dbReference>
<dbReference type="Gene3D" id="2.60.40.10">
    <property type="entry name" value="Immunoglobulins"/>
    <property type="match status" value="1"/>
</dbReference>
<dbReference type="SUPFAM" id="SSF48726">
    <property type="entry name" value="Immunoglobulin"/>
    <property type="match status" value="1"/>
</dbReference>
<dbReference type="SMART" id="SM00409">
    <property type="entry name" value="IG"/>
    <property type="match status" value="1"/>
</dbReference>
<feature type="region of interest" description="Disordered" evidence="6">
    <location>
        <begin position="661"/>
        <end position="680"/>
    </location>
</feature>
<dbReference type="InterPro" id="IPR003591">
    <property type="entry name" value="Leu-rich_rpt_typical-subtyp"/>
</dbReference>
<feature type="transmembrane region" description="Helical" evidence="7">
    <location>
        <begin position="404"/>
        <end position="430"/>
    </location>
</feature>
<dbReference type="InterPro" id="IPR013783">
    <property type="entry name" value="Ig-like_fold"/>
</dbReference>
<evidence type="ECO:0000256" key="6">
    <source>
        <dbReference type="SAM" id="MobiDB-lite"/>
    </source>
</evidence>
<dbReference type="RefSeq" id="XP_022235638.1">
    <property type="nucleotide sequence ID" value="XM_022379930.1"/>
</dbReference>
<feature type="compositionally biased region" description="Polar residues" evidence="6">
    <location>
        <begin position="445"/>
        <end position="456"/>
    </location>
</feature>
<dbReference type="InterPro" id="IPR001611">
    <property type="entry name" value="Leu-rich_rpt"/>
</dbReference>
<dbReference type="PROSITE" id="PS51450">
    <property type="entry name" value="LRR"/>
    <property type="match status" value="2"/>
</dbReference>
<dbReference type="InterPro" id="IPR000483">
    <property type="entry name" value="Cys-rich_flank_reg_C"/>
</dbReference>
<organism evidence="9 11">
    <name type="scientific">Limulus polyphemus</name>
    <name type="common">Atlantic horseshoe crab</name>
    <dbReference type="NCBI Taxonomy" id="6850"/>
    <lineage>
        <taxon>Eukaryota</taxon>
        <taxon>Metazoa</taxon>
        <taxon>Ecdysozoa</taxon>
        <taxon>Arthropoda</taxon>
        <taxon>Chelicerata</taxon>
        <taxon>Merostomata</taxon>
        <taxon>Xiphosura</taxon>
        <taxon>Limulidae</taxon>
        <taxon>Limulus</taxon>
    </lineage>
</organism>
<dbReference type="SMART" id="SM00082">
    <property type="entry name" value="LRRCT"/>
    <property type="match status" value="1"/>
</dbReference>
<dbReference type="SMART" id="SM00369">
    <property type="entry name" value="LRR_TYP"/>
    <property type="match status" value="6"/>
</dbReference>
<gene>
    <name evidence="10 11" type="primary">LOC111083418</name>
</gene>
<keyword evidence="2" id="KW-0732">Signal</keyword>
<evidence type="ECO:0000256" key="1">
    <source>
        <dbReference type="ARBA" id="ARBA00022614"/>
    </source>
</evidence>
<proteinExistence type="predicted"/>
<protein>
    <submittedName>
        <fullName evidence="10 11">Leucine-rich repeat-containing protein 24-like</fullName>
    </submittedName>
</protein>
<evidence type="ECO:0000256" key="7">
    <source>
        <dbReference type="SAM" id="Phobius"/>
    </source>
</evidence>
<evidence type="ECO:0000313" key="10">
    <source>
        <dbReference type="RefSeq" id="XP_022235638.1"/>
    </source>
</evidence>
<dbReference type="SUPFAM" id="SSF52058">
    <property type="entry name" value="L domain-like"/>
    <property type="match status" value="1"/>
</dbReference>
<keyword evidence="7" id="KW-0472">Membrane</keyword>
<dbReference type="InterPro" id="IPR036179">
    <property type="entry name" value="Ig-like_dom_sf"/>
</dbReference>
<dbReference type="RefSeq" id="XP_022235641.1">
    <property type="nucleotide sequence ID" value="XM_022379933.1"/>
</dbReference>
<feature type="compositionally biased region" description="Basic and acidic residues" evidence="6">
    <location>
        <begin position="569"/>
        <end position="585"/>
    </location>
</feature>
<dbReference type="InterPro" id="IPR013098">
    <property type="entry name" value="Ig_I-set"/>
</dbReference>
<dbReference type="InterPro" id="IPR032675">
    <property type="entry name" value="LRR_dom_sf"/>
</dbReference>
<evidence type="ECO:0000256" key="4">
    <source>
        <dbReference type="ARBA" id="ARBA00023157"/>
    </source>
</evidence>
<dbReference type="Gene3D" id="3.80.10.10">
    <property type="entry name" value="Ribonuclease Inhibitor"/>
    <property type="match status" value="2"/>
</dbReference>
<dbReference type="PANTHER" id="PTHR24366:SF96">
    <property type="entry name" value="LEUCINE RICH REPEAT CONTAINING 53"/>
    <property type="match status" value="1"/>
</dbReference>
<feature type="compositionally biased region" description="Gly residues" evidence="6">
    <location>
        <begin position="671"/>
        <end position="680"/>
    </location>
</feature>
<keyword evidence="3" id="KW-0677">Repeat</keyword>
<evidence type="ECO:0000313" key="11">
    <source>
        <dbReference type="RefSeq" id="XP_022235641.1"/>
    </source>
</evidence>
<feature type="region of interest" description="Disordered" evidence="6">
    <location>
        <begin position="439"/>
        <end position="459"/>
    </location>
</feature>
<evidence type="ECO:0000259" key="8">
    <source>
        <dbReference type="PROSITE" id="PS50835"/>
    </source>
</evidence>
<dbReference type="SMART" id="SM00408">
    <property type="entry name" value="IGc2"/>
    <property type="match status" value="1"/>
</dbReference>
<feature type="domain" description="Ig-like" evidence="8">
    <location>
        <begin position="270"/>
        <end position="369"/>
    </location>
</feature>
<reference evidence="10 11" key="1">
    <citation type="submission" date="2025-05" db="UniProtKB">
        <authorList>
            <consortium name="RefSeq"/>
        </authorList>
    </citation>
    <scope>IDENTIFICATION</scope>
    <source>
        <tissue evidence="10 11">Muscle</tissue>
    </source>
</reference>
<dbReference type="GeneID" id="111083418"/>
<dbReference type="Proteomes" id="UP000694941">
    <property type="component" value="Unplaced"/>
</dbReference>
<dbReference type="Pfam" id="PF07679">
    <property type="entry name" value="I-set"/>
    <property type="match status" value="1"/>
</dbReference>
<evidence type="ECO:0000256" key="3">
    <source>
        <dbReference type="ARBA" id="ARBA00022737"/>
    </source>
</evidence>
<dbReference type="Pfam" id="PF13855">
    <property type="entry name" value="LRR_8"/>
    <property type="match status" value="2"/>
</dbReference>
<dbReference type="CDD" id="cd12087">
    <property type="entry name" value="TM_EGFR-like"/>
    <property type="match status" value="1"/>
</dbReference>
<keyword evidence="7" id="KW-1133">Transmembrane helix</keyword>
<dbReference type="InterPro" id="IPR003598">
    <property type="entry name" value="Ig_sub2"/>
</dbReference>
<accession>A0ABM1RW86</accession>
<evidence type="ECO:0000256" key="2">
    <source>
        <dbReference type="ARBA" id="ARBA00022729"/>
    </source>
</evidence>
<dbReference type="InterPro" id="IPR003599">
    <property type="entry name" value="Ig_sub"/>
</dbReference>
<dbReference type="PROSITE" id="PS50835">
    <property type="entry name" value="IG_LIKE"/>
    <property type="match status" value="1"/>
</dbReference>
<name>A0ABM1RW86_LIMPO</name>
<evidence type="ECO:0000313" key="9">
    <source>
        <dbReference type="Proteomes" id="UP000694941"/>
    </source>
</evidence>
<sequence length="680" mass="77008">MRFNIYTNPITYETFVCTILSIMFVTEALTCNITNCTCIWRNGKQTAECPSGGFTTVPRGLDSGIQVLNLTSNNFRGLGREIFVDAGLGNLQKVHLARCGIEWIDEFAFSRLTNLIELNLGYNKLQAIPSASFHHLPRLRELVLSGNSISTVPNLAFQSAKSLTYLELSRCHIHTIGDRAFEGLRNLKVLKIDQNNLKTFPGKAINHLQSLYEITIDGNPWTCDCNLRAFRQWMDKNNVPIYVPPICTNPSRLRGKSWSQINLEDYSCPPRFLNTSSVVSVFEDFNVTLECRVLGDPSPNIKWIWRDRTIANLSEGISERQVFVILEKELGRVKTATLEITFIQEPNAGSYSCIAENNAGIASQNFSLVISRRPVTEGKVSNEEKPQEVRENDTNEDVTSADGVVIGMIIGIVVGAILVLLIFSIFLWVLRRKRISSQRRHSDVSNKATNSDNNPVPKNPCDEVDLKFLNQVNPNEKLPRIRNYQNIPTGDIGQYDPMIIECEQPQQLFVVNDHLSHDTNWEMSIAEDPSFQPPPFSEKRYSRGLIPVPVPVPPQDFHSRLQTELSDTLQRKCDKKSTERERGDGSSELEAGEYEGTSKHFIETLRVKELQKTFKDDENRLSMPQLHSENKTPDLLDHSRHSQPETSRIWSRYEHPSAYFHPSHEYTTNGLQGGANGTEV</sequence>
<feature type="region of interest" description="Disordered" evidence="6">
    <location>
        <begin position="564"/>
        <end position="596"/>
    </location>
</feature>
<keyword evidence="1" id="KW-0433">Leucine-rich repeat</keyword>
<keyword evidence="7" id="KW-0812">Transmembrane</keyword>
<feature type="compositionally biased region" description="Basic and acidic residues" evidence="6">
    <location>
        <begin position="628"/>
        <end position="643"/>
    </location>
</feature>
<feature type="region of interest" description="Disordered" evidence="6">
    <location>
        <begin position="616"/>
        <end position="643"/>
    </location>
</feature>
<dbReference type="PANTHER" id="PTHR24366">
    <property type="entry name" value="IG(IMMUNOGLOBULIN) AND LRR(LEUCINE RICH REPEAT) DOMAINS"/>
    <property type="match status" value="1"/>
</dbReference>
<keyword evidence="9" id="KW-1185">Reference proteome</keyword>